<feature type="transmembrane region" description="Helical" evidence="1">
    <location>
        <begin position="12"/>
        <end position="29"/>
    </location>
</feature>
<reference evidence="2" key="1">
    <citation type="submission" date="2023-07" db="EMBL/GenBank/DDBJ databases">
        <authorList>
            <person name="Pelsma A.J. K."/>
        </authorList>
    </citation>
    <scope>NUCLEOTIDE SEQUENCE</scope>
</reference>
<feature type="transmembrane region" description="Helical" evidence="1">
    <location>
        <begin position="113"/>
        <end position="134"/>
    </location>
</feature>
<gene>
    <name evidence="2" type="ORF">AMST5_03832</name>
</gene>
<feature type="transmembrane region" description="Helical" evidence="1">
    <location>
        <begin position="353"/>
        <end position="372"/>
    </location>
</feature>
<name>A0AA48M2L6_9ZZZZ</name>
<accession>A0AA48M2L6</accession>
<feature type="transmembrane region" description="Helical" evidence="1">
    <location>
        <begin position="266"/>
        <end position="286"/>
    </location>
</feature>
<keyword evidence="1" id="KW-1133">Transmembrane helix</keyword>
<feature type="transmembrane region" description="Helical" evidence="1">
    <location>
        <begin position="236"/>
        <end position="254"/>
    </location>
</feature>
<feature type="transmembrane region" description="Helical" evidence="1">
    <location>
        <begin position="211"/>
        <end position="229"/>
    </location>
</feature>
<dbReference type="EMBL" id="OY288114">
    <property type="protein sequence ID" value="CAJ0887893.1"/>
    <property type="molecule type" value="Genomic_DNA"/>
</dbReference>
<keyword evidence="1" id="KW-0472">Membrane</keyword>
<sequence length="592" mass="62398">MSVSLRKSVTKIDLALVATVIGSLFYAFIVTQSQFAEVWRTGAFFDTDDAMRAVELRDFLAGQDWFDLTAHRLDPPNGVQMHWSRIVDVALAVFQKPFSLFLAPQQAERAMRLLFPFSLLAALLLLSGWLGGLLAGARARLIAICLVTLSAPMFSQFAPGRIDHHAPQIVTLTASFALLLRGLDGARAASLGAAAALMALSLAISLENIPFFAPMAGALLWLFVVDGVAARAQLRWFAAGVLVAFPLFFVATVAPSAHTHSACDAFSAPWLAGAIAASLGLMALAFAAPRLVSVRARVIAVAAVVATGLAVFAGIAPECLGGPFVGLDPQLRSLWLDHVQEVMPFHKLFAKSFGRAVAIAAPVALGLAAALWRARATRGIERRRWAIAAATIAVGLGASLLHMRVFTSVTPLAMAALAGGVSEFVARLDVSPVMRNTLAGLISLCLSPIGFALALADEGENPSQTEAVCRTPEALSLLSAQPPGRVLGSFDSGALILAHTSHEALAAPYHRNNHGNLVAAETFLASPENAEARARAAGATLIVWCLHGYSPLVEAAPAGLAAMLARGEFPAWLERRSAPDAPLLVFAVRSVE</sequence>
<dbReference type="AlphaFoldDB" id="A0AA48M2L6"/>
<proteinExistence type="predicted"/>
<protein>
    <submittedName>
        <fullName evidence="2">Uncharacterized protein</fullName>
    </submittedName>
</protein>
<keyword evidence="1" id="KW-0812">Transmembrane</keyword>
<feature type="transmembrane region" description="Helical" evidence="1">
    <location>
        <begin position="141"/>
        <end position="159"/>
    </location>
</feature>
<evidence type="ECO:0000313" key="2">
    <source>
        <dbReference type="EMBL" id="CAJ0887893.1"/>
    </source>
</evidence>
<feature type="transmembrane region" description="Helical" evidence="1">
    <location>
        <begin position="298"/>
        <end position="316"/>
    </location>
</feature>
<organism evidence="2">
    <name type="scientific">freshwater sediment metagenome</name>
    <dbReference type="NCBI Taxonomy" id="556182"/>
    <lineage>
        <taxon>unclassified sequences</taxon>
        <taxon>metagenomes</taxon>
        <taxon>ecological metagenomes</taxon>
    </lineage>
</organism>
<feature type="transmembrane region" description="Helical" evidence="1">
    <location>
        <begin position="384"/>
        <end position="403"/>
    </location>
</feature>
<evidence type="ECO:0000256" key="1">
    <source>
        <dbReference type="SAM" id="Phobius"/>
    </source>
</evidence>